<feature type="compositionally biased region" description="Basic residues" evidence="1">
    <location>
        <begin position="798"/>
        <end position="817"/>
    </location>
</feature>
<accession>A0AAW0CPI0</accession>
<name>A0AAW0CPI0_9AGAR</name>
<dbReference type="EMBL" id="JAWWNJ010000014">
    <property type="protein sequence ID" value="KAK7040976.1"/>
    <property type="molecule type" value="Genomic_DNA"/>
</dbReference>
<keyword evidence="3" id="KW-1185">Reference proteome</keyword>
<organism evidence="2 3">
    <name type="scientific">Favolaschia claudopus</name>
    <dbReference type="NCBI Taxonomy" id="2862362"/>
    <lineage>
        <taxon>Eukaryota</taxon>
        <taxon>Fungi</taxon>
        <taxon>Dikarya</taxon>
        <taxon>Basidiomycota</taxon>
        <taxon>Agaricomycotina</taxon>
        <taxon>Agaricomycetes</taxon>
        <taxon>Agaricomycetidae</taxon>
        <taxon>Agaricales</taxon>
        <taxon>Marasmiineae</taxon>
        <taxon>Mycenaceae</taxon>
        <taxon>Favolaschia</taxon>
    </lineage>
</organism>
<comment type="caution">
    <text evidence="2">The sequence shown here is derived from an EMBL/GenBank/DDBJ whole genome shotgun (WGS) entry which is preliminary data.</text>
</comment>
<feature type="region of interest" description="Disordered" evidence="1">
    <location>
        <begin position="655"/>
        <end position="698"/>
    </location>
</feature>
<dbReference type="Proteomes" id="UP001362999">
    <property type="component" value="Unassembled WGS sequence"/>
</dbReference>
<evidence type="ECO:0000313" key="3">
    <source>
        <dbReference type="Proteomes" id="UP001362999"/>
    </source>
</evidence>
<reference evidence="2 3" key="1">
    <citation type="journal article" date="2024" name="J Genomics">
        <title>Draft genome sequencing and assembly of Favolaschia claudopus CIRM-BRFM 2984 isolated from oak limbs.</title>
        <authorList>
            <person name="Navarro D."/>
            <person name="Drula E."/>
            <person name="Chaduli D."/>
            <person name="Cazenave R."/>
            <person name="Ahrendt S."/>
            <person name="Wang J."/>
            <person name="Lipzen A."/>
            <person name="Daum C."/>
            <person name="Barry K."/>
            <person name="Grigoriev I.V."/>
            <person name="Favel A."/>
            <person name="Rosso M.N."/>
            <person name="Martin F."/>
        </authorList>
    </citation>
    <scope>NUCLEOTIDE SEQUENCE [LARGE SCALE GENOMIC DNA]</scope>
    <source>
        <strain evidence="2 3">CIRM-BRFM 2984</strain>
    </source>
</reference>
<feature type="compositionally biased region" description="Low complexity" evidence="1">
    <location>
        <begin position="781"/>
        <end position="792"/>
    </location>
</feature>
<gene>
    <name evidence="2" type="ORF">R3P38DRAFT_2768394</name>
</gene>
<evidence type="ECO:0000313" key="2">
    <source>
        <dbReference type="EMBL" id="KAK7040976.1"/>
    </source>
</evidence>
<sequence length="1489" mass="165508">MPIYSTLSPPSPHPNDPLPPKHFLYPQAPVFTLRKTSAFYRGYVYVAPYSREDSIATDHYRMLRVAPPSQLTPKRVDGIDGPQSLHEPVPGCVQMVPGVPYAFEIDGDPNELHTIGAAFTFQSLRFDPDFWDIYKDTLLVIKGLRGCRKAGNTDAVFPITHWPIRTNDRSPATAPAGSKTGSYNLASTLLKGNGPGVVLPAAQVDMQDFSAQVSTVLQAASRLRRRLLRKTLSKAEFELLEFNCDDMNVVGFGGLEPTNATGSQLNLSSLGDLFKNLGIQGSPHADSNDEETARTYFMMAVDLPPNSNPGAFLLARAGLYVREVNCWIIHLVFDGTDIHSGFEPSTLLTREELKHWVETELETAWRHSEISRIGLVSYSMRSAHNRDTYMSMTPSVRFGNCGPELPPKQRFRDYATHGQEILGGQEAWANRMGRELVAQLWNGLQQCNLDLGVDVDTLLQSISFKGPEGNSVQLEPLPLHPLLDREKISRMRSQFEYLRQRCASMRIYIEKGQFLDFRERLRRSDYNPKDDPTALCVRWEARSSMRVQSFTDLERRPAVTTVNGSIVRICEAIRISGHMCYKVETDDSEAPLVCMHQDDARLPAQMIREFAAAELRKVHHCPVIDLETPVNASAPPEVSSVLPSQNTRTLARLETDEVSSQIESGSSETVLQAPGTAGSLAASDKSSAVEDTAGDQDSEVDTDILWDITEGKLYECRFAGFAELEWVQETEMRWAAFESLTLYKIWANQSFYSEECDVLIAAFYQRQSENRLDSDNETGDSDSSSSDSSNSDAEPPRKRPRRKKSSVKKRKIARPKGKQAALLSPISLQQTADLEPLLDPVGLQTEIDLVKQARPTQGAASRLFFQALGTRTLVRDMVDTCYIQARAWSGLDLVTDSPSKHASLDIAGAELIKLTQTARTLPRIASFERITSVLHRNLRSTSARAHIIIFRWCSKIGPATIKALFEIHRSKGFDGFAGHLPLGQLIDHIVQFAYSCWPGGRNAASTPSHGRFGPVRSHLPSIPEDLYGLLSSVEGGKPKFITLRNPFSRRAPFYSLYSGAQKCLLDVFESAFIIPNVRQCHDFFSSTNHRSRKDNDDSVFQRALCRGAVLECLVDTCQDDGILVSDSLDAVLRNPWVYFQLGRSDRVGPALLNNANITLRPLRAWLKDHVAGNPKIVDAVRILGNETYTILQEMTAGQAHPDTREELQLAAEELKSRSKTARSPVKRTTRKPYEAPELEAILQGSSLPLIGLAGLIIREALSWRRDLPHQDIRLRRLLLGQPAAQSSANMERNPDHLNPCREFNRYTELFKGTRETHTSQKFRPAVICSGMRIPDWNSWTSSELQGVGSPKIRAVRSLTVKSSYCDSVNVDGKVDSWFCCLLAFFATIRHVRAHKTKKLFSKKHALAAENGSQNWPKPDLVAVAVVVQVEGSDATISIKLGSAVAVSQRGDLKGDVAGLHGGRHPAMTITSDILQDSAEDGALDTPANR</sequence>
<feature type="compositionally biased region" description="Polar residues" evidence="1">
    <location>
        <begin position="658"/>
        <end position="670"/>
    </location>
</feature>
<proteinExistence type="predicted"/>
<evidence type="ECO:0000256" key="1">
    <source>
        <dbReference type="SAM" id="MobiDB-lite"/>
    </source>
</evidence>
<protein>
    <submittedName>
        <fullName evidence="2">Uncharacterized protein</fullName>
    </submittedName>
</protein>
<feature type="region of interest" description="Disordered" evidence="1">
    <location>
        <begin position="771"/>
        <end position="820"/>
    </location>
</feature>